<evidence type="ECO:0000256" key="1">
    <source>
        <dbReference type="SAM" id="Phobius"/>
    </source>
</evidence>
<accession>A0A8T0LC18</accession>
<proteinExistence type="predicted"/>
<comment type="caution">
    <text evidence="2">The sequence shown here is derived from an EMBL/GenBank/DDBJ whole genome shotgun (WGS) entry which is preliminary data.</text>
</comment>
<evidence type="ECO:0000313" key="2">
    <source>
        <dbReference type="EMBL" id="KAG2410330.1"/>
    </source>
</evidence>
<dbReference type="EMBL" id="JABFOF010000001">
    <property type="protein sequence ID" value="KAG2410330.1"/>
    <property type="molecule type" value="Genomic_DNA"/>
</dbReference>
<dbReference type="Proteomes" id="UP000743370">
    <property type="component" value="Unassembled WGS sequence"/>
</dbReference>
<keyword evidence="1" id="KW-1133">Transmembrane helix</keyword>
<reference evidence="2 3" key="1">
    <citation type="submission" date="2020-05" db="EMBL/GenBank/DDBJ databases">
        <title>Vigna angularis (adzuki bean) Var. LongXiaoDou No. 4 denovo assembly.</title>
        <authorList>
            <person name="Xiang H."/>
        </authorList>
    </citation>
    <scope>NUCLEOTIDE SEQUENCE [LARGE SCALE GENOMIC DNA]</scope>
    <source>
        <tissue evidence="2">Leaf</tissue>
    </source>
</reference>
<organism evidence="2 3">
    <name type="scientific">Phaseolus angularis</name>
    <name type="common">Azuki bean</name>
    <name type="synonym">Vigna angularis</name>
    <dbReference type="NCBI Taxonomy" id="3914"/>
    <lineage>
        <taxon>Eukaryota</taxon>
        <taxon>Viridiplantae</taxon>
        <taxon>Streptophyta</taxon>
        <taxon>Embryophyta</taxon>
        <taxon>Tracheophyta</taxon>
        <taxon>Spermatophyta</taxon>
        <taxon>Magnoliopsida</taxon>
        <taxon>eudicotyledons</taxon>
        <taxon>Gunneridae</taxon>
        <taxon>Pentapetalae</taxon>
        <taxon>rosids</taxon>
        <taxon>fabids</taxon>
        <taxon>Fabales</taxon>
        <taxon>Fabaceae</taxon>
        <taxon>Papilionoideae</taxon>
        <taxon>50 kb inversion clade</taxon>
        <taxon>NPAAA clade</taxon>
        <taxon>indigoferoid/millettioid clade</taxon>
        <taxon>Phaseoleae</taxon>
        <taxon>Vigna</taxon>
    </lineage>
</organism>
<protein>
    <submittedName>
        <fullName evidence="2">Uncharacterized protein</fullName>
    </submittedName>
</protein>
<sequence length="126" mass="15150">MEEKVLHFGDWWWCNSRFRELRISLLFGFLLWVFLSFPFAGSREMKEEEQTCCYEKRFGDCPSVIRVRKLRVNECFMMVAQRRRRNGVQRVLSWLTVACTGMELKGEVMVVEEDEKRMMKGGNFQF</sequence>
<name>A0A8T0LC18_PHAAN</name>
<keyword evidence="1" id="KW-0472">Membrane</keyword>
<gene>
    <name evidence="2" type="ORF">HKW66_Vig0009950</name>
</gene>
<evidence type="ECO:0000313" key="3">
    <source>
        <dbReference type="Proteomes" id="UP000743370"/>
    </source>
</evidence>
<dbReference type="AlphaFoldDB" id="A0A8T0LC18"/>
<keyword evidence="1" id="KW-0812">Transmembrane</keyword>
<feature type="transmembrane region" description="Helical" evidence="1">
    <location>
        <begin position="21"/>
        <end position="40"/>
    </location>
</feature>